<evidence type="ECO:0000256" key="2">
    <source>
        <dbReference type="SAM" id="MobiDB-lite"/>
    </source>
</evidence>
<feature type="compositionally biased region" description="Basic residues" evidence="2">
    <location>
        <begin position="800"/>
        <end position="809"/>
    </location>
</feature>
<proteinExistence type="predicted"/>
<feature type="domain" description="SWIM-type" evidence="3">
    <location>
        <begin position="730"/>
        <end position="765"/>
    </location>
</feature>
<keyword evidence="1" id="KW-0479">Metal-binding</keyword>
<dbReference type="InterPro" id="IPR007527">
    <property type="entry name" value="Znf_SWIM"/>
</dbReference>
<feature type="compositionally biased region" description="Polar residues" evidence="2">
    <location>
        <begin position="810"/>
        <end position="826"/>
    </location>
</feature>
<feature type="region of interest" description="Disordered" evidence="2">
    <location>
        <begin position="1"/>
        <end position="36"/>
    </location>
</feature>
<keyword evidence="5" id="KW-1185">Reference proteome</keyword>
<feature type="non-terminal residue" evidence="4">
    <location>
        <position position="1"/>
    </location>
</feature>
<evidence type="ECO:0000313" key="4">
    <source>
        <dbReference type="EMBL" id="CAH3140370.1"/>
    </source>
</evidence>
<name>A0ABN8PBM6_9CNID</name>
<organism evidence="4 5">
    <name type="scientific">Porites evermanni</name>
    <dbReference type="NCBI Taxonomy" id="104178"/>
    <lineage>
        <taxon>Eukaryota</taxon>
        <taxon>Metazoa</taxon>
        <taxon>Cnidaria</taxon>
        <taxon>Anthozoa</taxon>
        <taxon>Hexacorallia</taxon>
        <taxon>Scleractinia</taxon>
        <taxon>Fungiina</taxon>
        <taxon>Poritidae</taxon>
        <taxon>Porites</taxon>
    </lineage>
</organism>
<evidence type="ECO:0000313" key="5">
    <source>
        <dbReference type="Proteomes" id="UP001159427"/>
    </source>
</evidence>
<sequence>SDSSPEKKPAPAVGKRRRYESDTSSDDPGVSPLKGSGEFYNGKKCIPILTRHKTMFTTEGMVKMLLNATNDNVKCTEPPKHVQMNAVFLIDLRYIPLDDLRADGLPQYDNYDGKRTIPVEVENDENGELKVVVTGSEREKPVPARRYYLERLYHSWNVKKKNKYHRRIMHVRDERGEVVNNVACVQYVYDKEEVKFAMKPHKSSKNGKGVPYTRTKPSVVRNLDNKLASLGPKDAVSMTTQESGGVLKAECLSDLPRGPRQGYYRNQLQKETLPSHVRGGQKQDELLEVLLTMKTDKEPFVRKVTIEKENTTIVIASEEQLNNLLKFSTSEIDFCTVQIDPTFRLGPYECTPISYRNLMMKRKPTGKSPLRLGPVLIHYRKDQNTYSGFLQNLIDLKPALQGMLSTGTDGEQALVNAIDAKLPNAHSRSLRCFRHLQDNFKQALTSYGMVGMQRRFIDEVFGKVDSNGIYHLGLLDAASPEEFDVKLESLRDGWKERGDPTEKVFKWVISRAEMMKTRMIASVRRAARLPPMTKDSDIPSHFLTNDAEANNSRIKSVKKHTQSGFCGTIEAVRNLVKTENEEFSQAVAGVSQGYELREEFQKFVVPDFLSRSQEERSSYIRKLSLATMEDLHAADGPESFGWATGTGCEKSKPTSRDVIGCTTEMLSRDVDGFDFLYEDPRLETILSTAREAMVKKARLLLDNKGVWRGPPTSDGKATFSVSSLSQERPNYVVIDKKSGSVECECTNWKSLKMCSHALAVAEREDTLHEYLDFYAKQPMSKKRNLTKVSNLNVNVGPLGKKGRRVRNRSKTTPSATVTVPASSEESSPLSHGKYNLRWLFESRAYQCYGCNSAIRVPGHVPPPPDDVVAATKEYRSFMKAGKLQVRYGPTHYHLRQDCIKEKNVNFNPVTDLVLSPQDYARFLPAHEMLLQEEFGISCNK</sequence>
<keyword evidence="1" id="KW-0863">Zinc-finger</keyword>
<comment type="caution">
    <text evidence="4">The sequence shown here is derived from an EMBL/GenBank/DDBJ whole genome shotgun (WGS) entry which is preliminary data.</text>
</comment>
<protein>
    <recommendedName>
        <fullName evidence="3">SWIM-type domain-containing protein</fullName>
    </recommendedName>
</protein>
<dbReference type="EMBL" id="CALNXI010000800">
    <property type="protein sequence ID" value="CAH3140370.1"/>
    <property type="molecule type" value="Genomic_DNA"/>
</dbReference>
<evidence type="ECO:0000259" key="3">
    <source>
        <dbReference type="PROSITE" id="PS50966"/>
    </source>
</evidence>
<dbReference type="Proteomes" id="UP001159427">
    <property type="component" value="Unassembled WGS sequence"/>
</dbReference>
<dbReference type="PROSITE" id="PS50966">
    <property type="entry name" value="ZF_SWIM"/>
    <property type="match status" value="1"/>
</dbReference>
<feature type="region of interest" description="Disordered" evidence="2">
    <location>
        <begin position="796"/>
        <end position="826"/>
    </location>
</feature>
<reference evidence="4 5" key="1">
    <citation type="submission" date="2022-05" db="EMBL/GenBank/DDBJ databases">
        <authorList>
            <consortium name="Genoscope - CEA"/>
            <person name="William W."/>
        </authorList>
    </citation>
    <scope>NUCLEOTIDE SEQUENCE [LARGE SCALE GENOMIC DNA]</scope>
</reference>
<accession>A0ABN8PBM6</accession>
<keyword evidence="1" id="KW-0862">Zinc</keyword>
<gene>
    <name evidence="4" type="ORF">PEVE_00041804</name>
</gene>
<evidence type="ECO:0000256" key="1">
    <source>
        <dbReference type="PROSITE-ProRule" id="PRU00325"/>
    </source>
</evidence>